<dbReference type="PANTHER" id="PTHR48090">
    <property type="entry name" value="UNDECAPRENYL-PHOSPHATE 4-DEOXY-4-FORMAMIDO-L-ARABINOSE TRANSFERASE-RELATED"/>
    <property type="match status" value="1"/>
</dbReference>
<dbReference type="GO" id="GO:0009103">
    <property type="term" value="P:lipopolysaccharide biosynthetic process"/>
    <property type="evidence" value="ECO:0007669"/>
    <property type="project" value="UniProtKB-KW"/>
</dbReference>
<evidence type="ECO:0000256" key="6">
    <source>
        <dbReference type="ARBA" id="ARBA00022989"/>
    </source>
</evidence>
<keyword evidence="5" id="KW-0448">Lipopolysaccharide biosynthesis</keyword>
<evidence type="ECO:0000256" key="2">
    <source>
        <dbReference type="ARBA" id="ARBA00022676"/>
    </source>
</evidence>
<dbReference type="InterPro" id="IPR050256">
    <property type="entry name" value="Glycosyltransferase_2"/>
</dbReference>
<protein>
    <submittedName>
        <fullName evidence="10">Undecaprenyl-phosphate 4-deoxy-4-formamido-L-arabinose transferase</fullName>
    </submittedName>
</protein>
<keyword evidence="1" id="KW-1003">Cell membrane</keyword>
<evidence type="ECO:0000256" key="8">
    <source>
        <dbReference type="SAM" id="Phobius"/>
    </source>
</evidence>
<dbReference type="PANTHER" id="PTHR48090:SF3">
    <property type="entry name" value="UNDECAPRENYL-PHOSPHATE 4-DEOXY-4-FORMAMIDO-L-ARABINOSE TRANSFERASE"/>
    <property type="match status" value="1"/>
</dbReference>
<reference evidence="10" key="1">
    <citation type="journal article" date="2011" name="Environ. Microbiol.">
        <title>Genomic insights into the metabolic potential of the polycyclic aromatic hydrocarbon degrading sulfate-reducing Deltaproteobacterium N47.</title>
        <authorList>
            <person name="Bergmann F."/>
            <person name="Selesi D."/>
            <person name="Weinmaier T."/>
            <person name="Tischler P."/>
            <person name="Rattei T."/>
            <person name="Meckenstock R.U."/>
        </authorList>
    </citation>
    <scope>NUCLEOTIDE SEQUENCE</scope>
</reference>
<evidence type="ECO:0000256" key="5">
    <source>
        <dbReference type="ARBA" id="ARBA00022985"/>
    </source>
</evidence>
<keyword evidence="6 8" id="KW-1133">Transmembrane helix</keyword>
<dbReference type="Pfam" id="PF00535">
    <property type="entry name" value="Glycos_transf_2"/>
    <property type="match status" value="1"/>
</dbReference>
<dbReference type="AlphaFoldDB" id="E1YK91"/>
<feature type="domain" description="Glycosyltransferase 2-like" evidence="9">
    <location>
        <begin position="8"/>
        <end position="164"/>
    </location>
</feature>
<evidence type="ECO:0000256" key="7">
    <source>
        <dbReference type="ARBA" id="ARBA00023136"/>
    </source>
</evidence>
<gene>
    <name evidence="10" type="ORF">N47_E52070</name>
</gene>
<accession>E1YK91</accession>
<dbReference type="EMBL" id="FR695877">
    <property type="protein sequence ID" value="CBX31695.1"/>
    <property type="molecule type" value="Genomic_DNA"/>
</dbReference>
<name>E1YK91_9BACT</name>
<dbReference type="InterPro" id="IPR001173">
    <property type="entry name" value="Glyco_trans_2-like"/>
</dbReference>
<keyword evidence="3 10" id="KW-0808">Transferase</keyword>
<organism evidence="10">
    <name type="scientific">uncultured Desulfobacterium sp</name>
    <dbReference type="NCBI Taxonomy" id="201089"/>
    <lineage>
        <taxon>Bacteria</taxon>
        <taxon>Pseudomonadati</taxon>
        <taxon>Thermodesulfobacteriota</taxon>
        <taxon>Desulfobacteria</taxon>
        <taxon>Desulfobacterales</taxon>
        <taxon>Desulfobacteriaceae</taxon>
        <taxon>Desulfobacterium</taxon>
        <taxon>environmental samples</taxon>
    </lineage>
</organism>
<dbReference type="GO" id="GO:0005886">
    <property type="term" value="C:plasma membrane"/>
    <property type="evidence" value="ECO:0007669"/>
    <property type="project" value="TreeGrafter"/>
</dbReference>
<evidence type="ECO:0000259" key="9">
    <source>
        <dbReference type="Pfam" id="PF00535"/>
    </source>
</evidence>
<keyword evidence="4 8" id="KW-0812">Transmembrane</keyword>
<dbReference type="InterPro" id="IPR029044">
    <property type="entry name" value="Nucleotide-diphossugar_trans"/>
</dbReference>
<evidence type="ECO:0000256" key="3">
    <source>
        <dbReference type="ARBA" id="ARBA00022679"/>
    </source>
</evidence>
<keyword evidence="7 8" id="KW-0472">Membrane</keyword>
<dbReference type="SUPFAM" id="SSF53448">
    <property type="entry name" value="Nucleotide-diphospho-sugar transferases"/>
    <property type="match status" value="1"/>
</dbReference>
<keyword evidence="2" id="KW-0328">Glycosyltransferase</keyword>
<feature type="transmembrane region" description="Helical" evidence="8">
    <location>
        <begin position="269"/>
        <end position="291"/>
    </location>
</feature>
<proteinExistence type="predicted"/>
<sequence length="326" mass="36943">MSPQAMISLVIPVYNEEDNLRLLIERIHPVMQQMNRPYEIILVDDGSKDNSLSILKNLTVWPEVRVVALVRNYGQHCAIFAGFSIVKGEIIITLDADLQNPPEEIPRLVAEMEEGGYDVVGTIRKQRQDSIFRKTASKLINMVARKITKVGMSDWGCMLRAYRRPVVERMIACHEHSTFIPALATYFGKRMTEIEVAHDERAGGISNYPLRKLINLQFDLVSAFSDLPMKSLLYGGIGMALGGICFGVVLAVSRLIYGAHWAAEGIFTLFAILFIFIGLQFFAFGILGEYIGRIYKEVRKRPQYVIDKVYSSEQSEKDQQISRESR</sequence>
<dbReference type="GO" id="GO:0099621">
    <property type="term" value="F:undecaprenyl-phosphate 4-deoxy-4-formamido-L-arabinose transferase activity"/>
    <property type="evidence" value="ECO:0007669"/>
    <property type="project" value="TreeGrafter"/>
</dbReference>
<dbReference type="Gene3D" id="3.90.550.10">
    <property type="entry name" value="Spore Coat Polysaccharide Biosynthesis Protein SpsA, Chain A"/>
    <property type="match status" value="1"/>
</dbReference>
<dbReference type="CAZy" id="GT2">
    <property type="family name" value="Glycosyltransferase Family 2"/>
</dbReference>
<evidence type="ECO:0000313" key="10">
    <source>
        <dbReference type="EMBL" id="CBX31695.1"/>
    </source>
</evidence>
<evidence type="ECO:0000256" key="1">
    <source>
        <dbReference type="ARBA" id="ARBA00022475"/>
    </source>
</evidence>
<dbReference type="CDD" id="cd04187">
    <property type="entry name" value="DPM1_like_bac"/>
    <property type="match status" value="1"/>
</dbReference>
<evidence type="ECO:0000256" key="4">
    <source>
        <dbReference type="ARBA" id="ARBA00022692"/>
    </source>
</evidence>
<feature type="transmembrane region" description="Helical" evidence="8">
    <location>
        <begin position="232"/>
        <end position="257"/>
    </location>
</feature>